<dbReference type="GO" id="GO:0051539">
    <property type="term" value="F:4 iron, 4 sulfur cluster binding"/>
    <property type="evidence" value="ECO:0007669"/>
    <property type="project" value="UniProtKB-KW"/>
</dbReference>
<dbReference type="Pfam" id="PF04055">
    <property type="entry name" value="Radical_SAM"/>
    <property type="match status" value="1"/>
</dbReference>
<dbReference type="STRING" id="335541.Swol_2293"/>
<comment type="cofactor">
    <cofactor evidence="6">
        <name>[4Fe-4S] cluster</name>
        <dbReference type="ChEBI" id="CHEBI:49883"/>
    </cofactor>
    <text evidence="6">Binds 1 [4Fe-4S] cluster. The cluster is coordinated with 3 cysteines and an exchangeable S-adenosyl-L-methionine.</text>
</comment>
<evidence type="ECO:0000256" key="5">
    <source>
        <dbReference type="ARBA" id="ARBA00023014"/>
    </source>
</evidence>
<dbReference type="CDD" id="cd01335">
    <property type="entry name" value="Radical_SAM"/>
    <property type="match status" value="1"/>
</dbReference>
<evidence type="ECO:0000256" key="3">
    <source>
        <dbReference type="ARBA" id="ARBA00022723"/>
    </source>
</evidence>
<feature type="binding site" evidence="6">
    <location>
        <position position="91"/>
    </location>
    <ligand>
        <name>[4Fe-4S] cluster</name>
        <dbReference type="ChEBI" id="CHEBI:49883"/>
        <note>4Fe-4S-S-AdoMet</note>
    </ligand>
</feature>
<dbReference type="AlphaFoldDB" id="Q0AUM0"/>
<dbReference type="PANTHER" id="PTHR30352:SF5">
    <property type="entry name" value="PYRUVATE FORMATE-LYASE 1-ACTIVATING ENZYME"/>
    <property type="match status" value="1"/>
</dbReference>
<dbReference type="HOGENOM" id="CLU_044176_1_0_9"/>
<dbReference type="OrthoDB" id="9778883at2"/>
<dbReference type="Gene3D" id="3.20.20.70">
    <property type="entry name" value="Aldolase class I"/>
    <property type="match status" value="1"/>
</dbReference>
<organism evidence="8 9">
    <name type="scientific">Syntrophomonas wolfei subsp. wolfei (strain DSM 2245B / Goettingen)</name>
    <dbReference type="NCBI Taxonomy" id="335541"/>
    <lineage>
        <taxon>Bacteria</taxon>
        <taxon>Bacillati</taxon>
        <taxon>Bacillota</taxon>
        <taxon>Clostridia</taxon>
        <taxon>Eubacteriales</taxon>
        <taxon>Syntrophomonadaceae</taxon>
        <taxon>Syntrophomonas</taxon>
    </lineage>
</organism>
<dbReference type="InterPro" id="IPR007197">
    <property type="entry name" value="rSAM"/>
</dbReference>
<accession>Q0AUM0</accession>
<dbReference type="GO" id="GO:0046872">
    <property type="term" value="F:metal ion binding"/>
    <property type="evidence" value="ECO:0007669"/>
    <property type="project" value="UniProtKB-KW"/>
</dbReference>
<sequence>MPEVEASFYEKMEGKRVKCWLCPHHCLLKEGQSGLCRVRVNKEGTLFTLNYAELASLALDPIEKKPLYHFFPGSMILSAGTYGCNLFCPYCQNYSLAHEKPPTREITPLLLTEIARQSIDDGSIGFAFTYNEPTIWYEYVRDAAYSLKEAGLKSVLVTNGYIERAPLEELLPLVDAMNIDVKAFNDDFYRKHCKGRLEAVKATVERAVEMTHVEITTLLIPGENDEPEEIKALASWLAGLNPQIPLHLSRYHPAFKFSREATPAATLERAREIAREDLDFVYIGNVLQEENNTFCQTCGELIIERNIYQVENRGLRDGKCKACGSNIAYIIMVPGT</sequence>
<dbReference type="SFLD" id="SFLDS00029">
    <property type="entry name" value="Radical_SAM"/>
    <property type="match status" value="1"/>
</dbReference>
<dbReference type="RefSeq" id="WP_011641668.1">
    <property type="nucleotide sequence ID" value="NC_008346.1"/>
</dbReference>
<protein>
    <submittedName>
        <fullName evidence="8">Pyruvate-formate lyase-activating enzyme</fullName>
    </submittedName>
</protein>
<dbReference type="EMBL" id="CP000448">
    <property type="protein sequence ID" value="ABI69584.1"/>
    <property type="molecule type" value="Genomic_DNA"/>
</dbReference>
<proteinExistence type="predicted"/>
<dbReference type="PROSITE" id="PS51918">
    <property type="entry name" value="RADICAL_SAM"/>
    <property type="match status" value="1"/>
</dbReference>
<dbReference type="InterPro" id="IPR058240">
    <property type="entry name" value="rSAM_sf"/>
</dbReference>
<dbReference type="Proteomes" id="UP000001968">
    <property type="component" value="Chromosome"/>
</dbReference>
<keyword evidence="3 6" id="KW-0479">Metal-binding</keyword>
<keyword evidence="8" id="KW-0456">Lyase</keyword>
<dbReference type="GO" id="GO:0016829">
    <property type="term" value="F:lyase activity"/>
    <property type="evidence" value="ECO:0007669"/>
    <property type="project" value="UniProtKB-KW"/>
</dbReference>
<gene>
    <name evidence="8" type="ordered locus">Swol_2293</name>
</gene>
<dbReference type="eggNOG" id="COG1180">
    <property type="taxonomic scope" value="Bacteria"/>
</dbReference>
<dbReference type="InterPro" id="IPR013785">
    <property type="entry name" value="Aldolase_TIM"/>
</dbReference>
<reference evidence="9" key="1">
    <citation type="journal article" date="2010" name="Environ. Microbiol.">
        <title>The genome of Syntrophomonas wolfei: new insights into syntrophic metabolism and biohydrogen production.</title>
        <authorList>
            <person name="Sieber J.R."/>
            <person name="Sims D.R."/>
            <person name="Han C."/>
            <person name="Kim E."/>
            <person name="Lykidis A."/>
            <person name="Lapidus A.L."/>
            <person name="McDonnald E."/>
            <person name="Rohlin L."/>
            <person name="Culley D.E."/>
            <person name="Gunsalus R."/>
            <person name="McInerney M.J."/>
        </authorList>
    </citation>
    <scope>NUCLEOTIDE SEQUENCE [LARGE SCALE GENOMIC DNA]</scope>
    <source>
        <strain evidence="9">DSM 2245B / Goettingen</strain>
    </source>
</reference>
<evidence type="ECO:0000256" key="2">
    <source>
        <dbReference type="ARBA" id="ARBA00022691"/>
    </source>
</evidence>
<dbReference type="NCBIfam" id="TIGR04337">
    <property type="entry name" value="AmmeMemoSam_rS"/>
    <property type="match status" value="1"/>
</dbReference>
<dbReference type="SUPFAM" id="SSF102114">
    <property type="entry name" value="Radical SAM enzymes"/>
    <property type="match status" value="1"/>
</dbReference>
<dbReference type="InterPro" id="IPR027596">
    <property type="entry name" value="AmmeMemoSam_rS"/>
</dbReference>
<dbReference type="SFLD" id="SFLDG01101">
    <property type="entry name" value="Uncharacterised_Radical_SAM_Su"/>
    <property type="match status" value="1"/>
</dbReference>
<feature type="binding site" evidence="6">
    <location>
        <position position="84"/>
    </location>
    <ligand>
        <name>[4Fe-4S] cluster</name>
        <dbReference type="ChEBI" id="CHEBI:49883"/>
        <note>4Fe-4S-S-AdoMet</note>
    </ligand>
</feature>
<evidence type="ECO:0000256" key="1">
    <source>
        <dbReference type="ARBA" id="ARBA00022485"/>
    </source>
</evidence>
<feature type="binding site" evidence="6">
    <location>
        <position position="88"/>
    </location>
    <ligand>
        <name>[4Fe-4S] cluster</name>
        <dbReference type="ChEBI" id="CHEBI:49883"/>
        <note>4Fe-4S-S-AdoMet</note>
    </ligand>
</feature>
<dbReference type="PIRSF" id="PIRSF004869">
    <property type="entry name" value="PflX_prd"/>
    <property type="match status" value="1"/>
</dbReference>
<feature type="domain" description="Radical SAM core" evidence="7">
    <location>
        <begin position="69"/>
        <end position="288"/>
    </location>
</feature>
<dbReference type="PANTHER" id="PTHR30352">
    <property type="entry name" value="PYRUVATE FORMATE-LYASE-ACTIVATING ENZYME"/>
    <property type="match status" value="1"/>
</dbReference>
<evidence type="ECO:0000256" key="6">
    <source>
        <dbReference type="PIRSR" id="PIRSR004869-50"/>
    </source>
</evidence>
<name>Q0AUM0_SYNWW</name>
<evidence type="ECO:0000313" key="9">
    <source>
        <dbReference type="Proteomes" id="UP000001968"/>
    </source>
</evidence>
<evidence type="ECO:0000313" key="8">
    <source>
        <dbReference type="EMBL" id="ABI69584.1"/>
    </source>
</evidence>
<keyword evidence="8" id="KW-0670">Pyruvate</keyword>
<keyword evidence="4 6" id="KW-0408">Iron</keyword>
<keyword evidence="1" id="KW-0004">4Fe-4S</keyword>
<evidence type="ECO:0000259" key="7">
    <source>
        <dbReference type="PROSITE" id="PS51918"/>
    </source>
</evidence>
<keyword evidence="2 6" id="KW-0949">S-adenosyl-L-methionine</keyword>
<dbReference type="KEGG" id="swo:Swol_2293"/>
<dbReference type="InterPro" id="IPR034457">
    <property type="entry name" value="Organic_radical-activating"/>
</dbReference>
<keyword evidence="5 6" id="KW-0411">Iron-sulfur</keyword>
<evidence type="ECO:0000256" key="4">
    <source>
        <dbReference type="ARBA" id="ARBA00023004"/>
    </source>
</evidence>
<dbReference type="InterPro" id="IPR016431">
    <property type="entry name" value="Pyrv-formate_lyase-activ_prd"/>
</dbReference>
<keyword evidence="9" id="KW-1185">Reference proteome</keyword>